<feature type="compositionally biased region" description="Acidic residues" evidence="1">
    <location>
        <begin position="688"/>
        <end position="703"/>
    </location>
</feature>
<gene>
    <name evidence="4" type="ORF">QTG54_008713</name>
</gene>
<dbReference type="Pfam" id="PF01755">
    <property type="entry name" value="Glyco_transf_25"/>
    <property type="match status" value="1"/>
</dbReference>
<proteinExistence type="predicted"/>
<keyword evidence="2" id="KW-1133">Transmembrane helix</keyword>
<evidence type="ECO:0000256" key="2">
    <source>
        <dbReference type="SAM" id="Phobius"/>
    </source>
</evidence>
<feature type="region of interest" description="Disordered" evidence="1">
    <location>
        <begin position="683"/>
        <end position="713"/>
    </location>
</feature>
<evidence type="ECO:0000313" key="5">
    <source>
        <dbReference type="Proteomes" id="UP001224775"/>
    </source>
</evidence>
<feature type="compositionally biased region" description="Basic residues" evidence="1">
    <location>
        <begin position="1"/>
        <end position="12"/>
    </location>
</feature>
<keyword evidence="2" id="KW-0812">Transmembrane</keyword>
<evidence type="ECO:0000259" key="3">
    <source>
        <dbReference type="Pfam" id="PF01755"/>
    </source>
</evidence>
<dbReference type="Proteomes" id="UP001224775">
    <property type="component" value="Unassembled WGS sequence"/>
</dbReference>
<comment type="caution">
    <text evidence="4">The sequence shown here is derived from an EMBL/GenBank/DDBJ whole genome shotgun (WGS) entry which is preliminary data.</text>
</comment>
<name>A0AAD8Y6M6_9STRA</name>
<organism evidence="4 5">
    <name type="scientific">Skeletonema marinoi</name>
    <dbReference type="NCBI Taxonomy" id="267567"/>
    <lineage>
        <taxon>Eukaryota</taxon>
        <taxon>Sar</taxon>
        <taxon>Stramenopiles</taxon>
        <taxon>Ochrophyta</taxon>
        <taxon>Bacillariophyta</taxon>
        <taxon>Coscinodiscophyceae</taxon>
        <taxon>Thalassiosirophycidae</taxon>
        <taxon>Thalassiosirales</taxon>
        <taxon>Skeletonemataceae</taxon>
        <taxon>Skeletonema</taxon>
        <taxon>Skeletonema marinoi-dohrnii complex</taxon>
    </lineage>
</organism>
<feature type="domain" description="Glycosyl transferase family 25" evidence="3">
    <location>
        <begin position="111"/>
        <end position="292"/>
    </location>
</feature>
<sequence length="729" mass="82621">MLRYSVRRRQRRGGPLSGGIPLPPSRNHNSEASDDEGSCFWRCPLVTKTNNNNNKKFRRGIGRHRDQTIMMLKMLIMLLILVSIFIIMTGLATPQPTTMKLGHAVVGTTTTPIYWINLDKSKDRMEWMSNMFSSLGLTNTHRVAAHAINSTWRSWIYGTLVFHPLIKLVPRTVESNHGRDHTHLKYYYEEAACTLSHLEAIKQAYEDGNEHALILEDDAQLSTEFFDSLPSFLQSAPSGWKVLQFACSNPDVVAHGSNLLDPFISWQPYHWSTGAYVVNRAGMKSLLDKLYSKSFFLRHDTWRIEQHPFVVADEVIYATIGDAYTSTKLRVGARKMKSIVQDLATDSGAMTTIDGSLSISVDLLSPSILDESLLVLMNVRIWAAEYIETELRRIQQDSNSVCKLYKRCKWGVNVVLTTDALRESFDEALASDKFQQASKDGAGAEFHFEVSVSEQRFNKYVLVSQFVMEMANFDLVLLKDADMGLTGFPWRTFIARKGNAVVSAPLRQSFGSSSVLQSYIEDTQHFLYHEAILWLGGLGTKWSRELFANIQPVKVPILEQSFALFDGRFASHFFGLVLTEEYVHQRSDYWLDYLWCQVAFGWDDARPGCRLVPVAIVHHNTRQLSENASASSSSSIREEGFAIRHSFSDHPTFGRLMELSDAWSKLVGNQNLRMIEERCRSHFMDSSNDNDDQEEDDDDDGDGDGGTPQPFNLEACSELFINRVEMLSG</sequence>
<evidence type="ECO:0000313" key="4">
    <source>
        <dbReference type="EMBL" id="KAK1740618.1"/>
    </source>
</evidence>
<dbReference type="InterPro" id="IPR002654">
    <property type="entry name" value="Glyco_trans_25"/>
</dbReference>
<feature type="region of interest" description="Disordered" evidence="1">
    <location>
        <begin position="1"/>
        <end position="33"/>
    </location>
</feature>
<keyword evidence="2" id="KW-0472">Membrane</keyword>
<feature type="transmembrane region" description="Helical" evidence="2">
    <location>
        <begin position="68"/>
        <end position="91"/>
    </location>
</feature>
<dbReference type="CDD" id="cd06532">
    <property type="entry name" value="Glyco_transf_25"/>
    <property type="match status" value="1"/>
</dbReference>
<dbReference type="EMBL" id="JATAAI010000015">
    <property type="protein sequence ID" value="KAK1740618.1"/>
    <property type="molecule type" value="Genomic_DNA"/>
</dbReference>
<dbReference type="AlphaFoldDB" id="A0AAD8Y6M6"/>
<accession>A0AAD8Y6M6</accession>
<reference evidence="4" key="1">
    <citation type="submission" date="2023-06" db="EMBL/GenBank/DDBJ databases">
        <title>Survivors Of The Sea: Transcriptome response of Skeletonema marinoi to long-term dormancy.</title>
        <authorList>
            <person name="Pinder M.I.M."/>
            <person name="Kourtchenko O."/>
            <person name="Robertson E.K."/>
            <person name="Larsson T."/>
            <person name="Maumus F."/>
            <person name="Osuna-Cruz C.M."/>
            <person name="Vancaester E."/>
            <person name="Stenow R."/>
            <person name="Vandepoele K."/>
            <person name="Ploug H."/>
            <person name="Bruchert V."/>
            <person name="Godhe A."/>
            <person name="Topel M."/>
        </authorList>
    </citation>
    <scope>NUCLEOTIDE SEQUENCE</scope>
    <source>
        <strain evidence="4">R05AC</strain>
    </source>
</reference>
<evidence type="ECO:0000256" key="1">
    <source>
        <dbReference type="SAM" id="MobiDB-lite"/>
    </source>
</evidence>
<keyword evidence="5" id="KW-1185">Reference proteome</keyword>
<protein>
    <recommendedName>
        <fullName evidence="3">Glycosyl transferase family 25 domain-containing protein</fullName>
    </recommendedName>
</protein>